<feature type="active site" evidence="16">
    <location>
        <position position="345"/>
    </location>
</feature>
<evidence type="ECO:0000313" key="17">
    <source>
        <dbReference type="EMBL" id="MFC5454533.1"/>
    </source>
</evidence>
<dbReference type="InterPro" id="IPR029069">
    <property type="entry name" value="HotDog_dom_sf"/>
</dbReference>
<evidence type="ECO:0000256" key="4">
    <source>
        <dbReference type="ARBA" id="ARBA00005002"/>
    </source>
</evidence>
<dbReference type="InterPro" id="IPR004463">
    <property type="entry name" value="UDP-acyl_GlcNac_deAcase"/>
</dbReference>
<dbReference type="Gene3D" id="3.30.1700.10">
    <property type="entry name" value="lpxc deacetylase, domain 2"/>
    <property type="match status" value="1"/>
</dbReference>
<keyword evidence="7 15" id="KW-0441">Lipid A biosynthesis</keyword>
<keyword evidence="12 16" id="KW-0456">Lyase</keyword>
<dbReference type="EC" id="4.2.1.59" evidence="16"/>
<comment type="function">
    <text evidence="2 15">Catalyzes the hydrolysis of UDP-3-O-myristoyl-N-acetylglucosamine to form UDP-3-O-myristoylglucosamine and acetate, the committed step in lipid A biosynthesis.</text>
</comment>
<dbReference type="InterPro" id="IPR013114">
    <property type="entry name" value="FabA_FabZ"/>
</dbReference>
<evidence type="ECO:0000256" key="9">
    <source>
        <dbReference type="ARBA" id="ARBA00022801"/>
    </source>
</evidence>
<comment type="pathway">
    <text evidence="4 15">Glycolipid biosynthesis; lipid IV(A) biosynthesis; lipid IV(A) from (3R)-3-hydroxytetradecanoyl-[acyl-carrier-protein] and UDP-N-acetyl-alpha-D-glucosamine: step 2/6.</text>
</comment>
<keyword evidence="10 15" id="KW-0862">Zinc</keyword>
<protein>
    <recommendedName>
        <fullName evidence="15 16">Multifunctional fusion protein</fullName>
    </recommendedName>
    <domain>
        <recommendedName>
            <fullName evidence="16">3-hydroxyacyl-[acyl-carrier-protein] dehydratase FabZ</fullName>
            <ecNumber evidence="16">4.2.1.59</ecNumber>
        </recommendedName>
        <alternativeName>
            <fullName evidence="16">(3R)-hydroxymyristoyl-[acyl-carrier-protein] dehydratase</fullName>
        </alternativeName>
        <alternativeName>
            <fullName evidence="16">Beta-hydroxyacyl-ACP dehydratase</fullName>
            <shortName evidence="16">(3R)-hydroxymyristoyl-ACP dehydrase</shortName>
        </alternativeName>
    </domain>
    <domain>
        <recommendedName>
            <fullName evidence="15">UDP-3-O-acyl-N-acetylglucosamine deacetylase</fullName>
            <shortName evidence="15">UDP-3-O-acyl-GlcNAc deacetylase</shortName>
            <ecNumber evidence="15">3.5.1.108</ecNumber>
        </recommendedName>
        <alternativeName>
            <fullName evidence="15">UDP-3-O-[R-3-hydroxymyristoyl]-N-acetylglucosamine deacetylase</fullName>
        </alternativeName>
    </domain>
</protein>
<comment type="subcellular location">
    <subcellularLocation>
        <location evidence="3 16">Cytoplasm</location>
    </subcellularLocation>
</comment>
<evidence type="ECO:0000256" key="14">
    <source>
        <dbReference type="ARBA" id="ARBA00025049"/>
    </source>
</evidence>
<organism evidence="17 18">
    <name type="scientific">Prosthecobacter fluviatilis</name>
    <dbReference type="NCBI Taxonomy" id="445931"/>
    <lineage>
        <taxon>Bacteria</taxon>
        <taxon>Pseudomonadati</taxon>
        <taxon>Verrucomicrobiota</taxon>
        <taxon>Verrucomicrobiia</taxon>
        <taxon>Verrucomicrobiales</taxon>
        <taxon>Verrucomicrobiaceae</taxon>
        <taxon>Prosthecobacter</taxon>
    </lineage>
</organism>
<comment type="function">
    <text evidence="14 16">Involved in unsaturated fatty acids biosynthesis. Catalyzes the dehydration of short chain beta-hydroxyacyl-ACPs and long chain saturated and unsaturated beta-hydroxyacyl-ACPs.</text>
</comment>
<reference evidence="18" key="1">
    <citation type="journal article" date="2019" name="Int. J. Syst. Evol. Microbiol.">
        <title>The Global Catalogue of Microorganisms (GCM) 10K type strain sequencing project: providing services to taxonomists for standard genome sequencing and annotation.</title>
        <authorList>
            <consortium name="The Broad Institute Genomics Platform"/>
            <consortium name="The Broad Institute Genome Sequencing Center for Infectious Disease"/>
            <person name="Wu L."/>
            <person name="Ma J."/>
        </authorList>
    </citation>
    <scope>NUCLEOTIDE SEQUENCE [LARGE SCALE GENOMIC DNA]</scope>
    <source>
        <strain evidence="18">CGMCC 4.1469</strain>
    </source>
</reference>
<dbReference type="NCBIfam" id="NF009667">
    <property type="entry name" value="PRK13188.1"/>
    <property type="match status" value="1"/>
</dbReference>
<keyword evidence="11 15" id="KW-0443">Lipid metabolism</keyword>
<gene>
    <name evidence="15" type="primary">lpxC</name>
    <name evidence="16" type="synonym">fabZ</name>
    <name evidence="17" type="ORF">ACFQDI_06660</name>
</gene>
<evidence type="ECO:0000313" key="18">
    <source>
        <dbReference type="Proteomes" id="UP001596052"/>
    </source>
</evidence>
<dbReference type="NCBIfam" id="TIGR00325">
    <property type="entry name" value="lpxC"/>
    <property type="match status" value="1"/>
</dbReference>
<dbReference type="Gene3D" id="3.10.129.10">
    <property type="entry name" value="Hotdog Thioesterase"/>
    <property type="match status" value="1"/>
</dbReference>
<dbReference type="PANTHER" id="PTHR33694:SF1">
    <property type="entry name" value="UDP-3-O-ACYL-N-ACETYLGLUCOSAMINE DEACETYLASE 1, MITOCHONDRIAL-RELATED"/>
    <property type="match status" value="1"/>
</dbReference>
<evidence type="ECO:0000256" key="12">
    <source>
        <dbReference type="ARBA" id="ARBA00023239"/>
    </source>
</evidence>
<dbReference type="RefSeq" id="WP_377164708.1">
    <property type="nucleotide sequence ID" value="NZ_JBHSMQ010000002.1"/>
</dbReference>
<feature type="binding site" evidence="15">
    <location>
        <position position="242"/>
    </location>
    <ligand>
        <name>Zn(2+)</name>
        <dbReference type="ChEBI" id="CHEBI:29105"/>
    </ligand>
</feature>
<comment type="catalytic activity">
    <reaction evidence="16">
        <text>a (3R)-hydroxyacyl-[ACP] = a (2E)-enoyl-[ACP] + H2O</text>
        <dbReference type="Rhea" id="RHEA:13097"/>
        <dbReference type="Rhea" id="RHEA-COMP:9925"/>
        <dbReference type="Rhea" id="RHEA-COMP:9945"/>
        <dbReference type="ChEBI" id="CHEBI:15377"/>
        <dbReference type="ChEBI" id="CHEBI:78784"/>
        <dbReference type="ChEBI" id="CHEBI:78827"/>
        <dbReference type="EC" id="4.2.1.59"/>
    </reaction>
</comment>
<proteinExistence type="inferred from homology"/>
<feature type="active site" description="Proton donor" evidence="15">
    <location>
        <position position="265"/>
    </location>
</feature>
<keyword evidence="8 15" id="KW-0479">Metal-binding</keyword>
<accession>A0ABW0KM46</accession>
<sequence>MAASDRQHTLAKSVSMTGTSLHTGEQVTLTLQPAPENFGFKFRRIDLEDKPFIPALVEKVQKVERATTIAEGGVNVHTVEHVISALAGMGVDNAIIEMDANEPPIADGSAMPFVELIKSAGLQEQNEARKYFEVREPIYQETRGGTILTIVPDKKFRISCTNVGPEGRFTQYFSTEITPETYEKEIAAARTFVYYEDIAPLMEKGLIKGGTLEAAVVIRGETLLSKQPLRFADEFVRHKILDIVGDLMLSGKRILGHVIAVRPGHGPNTELARAIVAQYNQMRSMVPATVNIPTGEAVLDINEVMNILPHRYPFLLVDRIIGFEGESKCTGMKNVTINEPFFQGHFPGHPIMPGVLQLEAMAQVASIVLLRMPGNQGKIGYFMSAHNVKWRRPVLPGDTLIIETEILKTKRSIASGIGRCSVNGQVVSEAELMFSVVDR</sequence>
<keyword evidence="18" id="KW-1185">Reference proteome</keyword>
<evidence type="ECO:0000256" key="10">
    <source>
        <dbReference type="ARBA" id="ARBA00022833"/>
    </source>
</evidence>
<comment type="catalytic activity">
    <reaction evidence="13 15">
        <text>a UDP-3-O-[(3R)-3-hydroxyacyl]-N-acetyl-alpha-D-glucosamine + H2O = a UDP-3-O-[(3R)-3-hydroxyacyl]-alpha-D-glucosamine + acetate</text>
        <dbReference type="Rhea" id="RHEA:67816"/>
        <dbReference type="ChEBI" id="CHEBI:15377"/>
        <dbReference type="ChEBI" id="CHEBI:30089"/>
        <dbReference type="ChEBI" id="CHEBI:137740"/>
        <dbReference type="ChEBI" id="CHEBI:173225"/>
        <dbReference type="EC" id="3.5.1.108"/>
    </reaction>
</comment>
<dbReference type="SUPFAM" id="SSF54637">
    <property type="entry name" value="Thioesterase/thiol ester dehydrase-isomerase"/>
    <property type="match status" value="1"/>
</dbReference>
<dbReference type="InterPro" id="IPR010084">
    <property type="entry name" value="FabZ"/>
</dbReference>
<comment type="similarity">
    <text evidence="15">Belongs to the LpxC family.</text>
</comment>
<evidence type="ECO:0000256" key="16">
    <source>
        <dbReference type="HAMAP-Rule" id="MF_00406"/>
    </source>
</evidence>
<name>A0ABW0KM46_9BACT</name>
<dbReference type="PANTHER" id="PTHR33694">
    <property type="entry name" value="UDP-3-O-ACYL-N-ACETYLGLUCOSAMINE DEACETYLASE 1, MITOCHONDRIAL-RELATED"/>
    <property type="match status" value="1"/>
</dbReference>
<evidence type="ECO:0000256" key="2">
    <source>
        <dbReference type="ARBA" id="ARBA00002923"/>
    </source>
</evidence>
<evidence type="ECO:0000256" key="1">
    <source>
        <dbReference type="ARBA" id="ARBA00001947"/>
    </source>
</evidence>
<evidence type="ECO:0000256" key="5">
    <source>
        <dbReference type="ARBA" id="ARBA00022490"/>
    </source>
</evidence>
<dbReference type="CDD" id="cd01288">
    <property type="entry name" value="FabZ"/>
    <property type="match status" value="1"/>
</dbReference>
<comment type="caution">
    <text evidence="17">The sequence shown here is derived from an EMBL/GenBank/DDBJ whole genome shotgun (WGS) entry which is preliminary data.</text>
</comment>
<dbReference type="InterPro" id="IPR011334">
    <property type="entry name" value="UDP-acyl_GlcNac_deAcase_C"/>
</dbReference>
<comment type="cofactor">
    <cofactor evidence="1 15">
        <name>Zn(2+)</name>
        <dbReference type="ChEBI" id="CHEBI:29105"/>
    </cofactor>
</comment>
<dbReference type="Gene3D" id="3.30.230.20">
    <property type="entry name" value="lpxc deacetylase, domain 1"/>
    <property type="match status" value="1"/>
</dbReference>
<dbReference type="HAMAP" id="MF_00388">
    <property type="entry name" value="LpxC"/>
    <property type="match status" value="1"/>
</dbReference>
<dbReference type="NCBIfam" id="NF000582">
    <property type="entry name" value="PRK00006.1"/>
    <property type="match status" value="1"/>
</dbReference>
<evidence type="ECO:0000256" key="13">
    <source>
        <dbReference type="ARBA" id="ARBA00024535"/>
    </source>
</evidence>
<feature type="binding site" evidence="15">
    <location>
        <position position="238"/>
    </location>
    <ligand>
        <name>Zn(2+)</name>
        <dbReference type="ChEBI" id="CHEBI:29105"/>
    </ligand>
</feature>
<dbReference type="NCBIfam" id="TIGR01750">
    <property type="entry name" value="fabZ"/>
    <property type="match status" value="1"/>
</dbReference>
<keyword evidence="5 16" id="KW-0963">Cytoplasm</keyword>
<evidence type="ECO:0000256" key="8">
    <source>
        <dbReference type="ARBA" id="ARBA00022723"/>
    </source>
</evidence>
<dbReference type="InterPro" id="IPR015870">
    <property type="entry name" value="UDP-acyl_N-AcGlcN_deAcase_N"/>
</dbReference>
<evidence type="ECO:0000256" key="7">
    <source>
        <dbReference type="ARBA" id="ARBA00022556"/>
    </source>
</evidence>
<dbReference type="Pfam" id="PF07977">
    <property type="entry name" value="FabA"/>
    <property type="match status" value="1"/>
</dbReference>
<evidence type="ECO:0000256" key="3">
    <source>
        <dbReference type="ARBA" id="ARBA00004496"/>
    </source>
</evidence>
<feature type="binding site" evidence="15">
    <location>
        <position position="81"/>
    </location>
    <ligand>
        <name>Zn(2+)</name>
        <dbReference type="ChEBI" id="CHEBI:29105"/>
    </ligand>
</feature>
<dbReference type="Pfam" id="PF03331">
    <property type="entry name" value="LpxC"/>
    <property type="match status" value="1"/>
</dbReference>
<dbReference type="EMBL" id="JBHSMQ010000002">
    <property type="protein sequence ID" value="MFC5454533.1"/>
    <property type="molecule type" value="Genomic_DNA"/>
</dbReference>
<keyword evidence="9 15" id="KW-0378">Hydrolase</keyword>
<dbReference type="InterPro" id="IPR020568">
    <property type="entry name" value="Ribosomal_Su5_D2-typ_SF"/>
</dbReference>
<evidence type="ECO:0000256" key="11">
    <source>
        <dbReference type="ARBA" id="ARBA00023098"/>
    </source>
</evidence>
<dbReference type="EC" id="3.5.1.108" evidence="15"/>
<evidence type="ECO:0000256" key="15">
    <source>
        <dbReference type="HAMAP-Rule" id="MF_00388"/>
    </source>
</evidence>
<dbReference type="Proteomes" id="UP001596052">
    <property type="component" value="Unassembled WGS sequence"/>
</dbReference>
<evidence type="ECO:0000256" key="6">
    <source>
        <dbReference type="ARBA" id="ARBA00022516"/>
    </source>
</evidence>
<dbReference type="SUPFAM" id="SSF54211">
    <property type="entry name" value="Ribosomal protein S5 domain 2-like"/>
    <property type="match status" value="2"/>
</dbReference>
<comment type="similarity">
    <text evidence="16">Belongs to the thioester dehydratase family. FabZ subfamily.</text>
</comment>
<dbReference type="HAMAP" id="MF_00406">
    <property type="entry name" value="FabZ"/>
    <property type="match status" value="1"/>
</dbReference>
<keyword evidence="6 15" id="KW-0444">Lipid biosynthesis</keyword>